<dbReference type="SMART" id="SM00365">
    <property type="entry name" value="LRR_SD22"/>
    <property type="match status" value="7"/>
</dbReference>
<evidence type="ECO:0000313" key="15">
    <source>
        <dbReference type="EMBL" id="KAG6515155.1"/>
    </source>
</evidence>
<evidence type="ECO:0000256" key="11">
    <source>
        <dbReference type="SAM" id="Phobius"/>
    </source>
</evidence>
<dbReference type="PROSITE" id="PS51450">
    <property type="entry name" value="LRR"/>
    <property type="match status" value="1"/>
</dbReference>
<name>A0A8J5GW17_ZINOF</name>
<comment type="similarity">
    <text evidence="2">Belongs to the RLP family.</text>
</comment>
<evidence type="ECO:0000256" key="2">
    <source>
        <dbReference type="ARBA" id="ARBA00009592"/>
    </source>
</evidence>
<keyword evidence="3" id="KW-1003">Cell membrane</keyword>
<comment type="subcellular location">
    <subcellularLocation>
        <location evidence="1">Cell membrane</location>
        <topology evidence="1">Single-pass type I membrane protein</topology>
    </subcellularLocation>
</comment>
<keyword evidence="6 12" id="KW-0732">Signal</keyword>
<dbReference type="InterPro" id="IPR013210">
    <property type="entry name" value="LRR_N_plant-typ"/>
</dbReference>
<protein>
    <submittedName>
        <fullName evidence="15">Uncharacterized protein</fullName>
    </submittedName>
</protein>
<dbReference type="Proteomes" id="UP000734854">
    <property type="component" value="Unassembled WGS sequence"/>
</dbReference>
<dbReference type="InterPro" id="IPR001611">
    <property type="entry name" value="Leu-rich_rpt"/>
</dbReference>
<dbReference type="SMART" id="SM00369">
    <property type="entry name" value="LRR_TYP"/>
    <property type="match status" value="10"/>
</dbReference>
<evidence type="ECO:0000256" key="7">
    <source>
        <dbReference type="ARBA" id="ARBA00022737"/>
    </source>
</evidence>
<dbReference type="PANTHER" id="PTHR48063">
    <property type="entry name" value="LRR RECEPTOR-LIKE KINASE"/>
    <property type="match status" value="1"/>
</dbReference>
<feature type="transmembrane region" description="Helical" evidence="11">
    <location>
        <begin position="1066"/>
        <end position="1086"/>
    </location>
</feature>
<keyword evidence="10" id="KW-0325">Glycoprotein</keyword>
<keyword evidence="16" id="KW-1185">Reference proteome</keyword>
<evidence type="ECO:0000259" key="14">
    <source>
        <dbReference type="Pfam" id="PF23598"/>
    </source>
</evidence>
<reference evidence="15 16" key="1">
    <citation type="submission" date="2020-08" db="EMBL/GenBank/DDBJ databases">
        <title>Plant Genome Project.</title>
        <authorList>
            <person name="Zhang R.-G."/>
        </authorList>
    </citation>
    <scope>NUCLEOTIDE SEQUENCE [LARGE SCALE GENOMIC DNA]</scope>
    <source>
        <tissue evidence="15">Rhizome</tissue>
    </source>
</reference>
<evidence type="ECO:0000256" key="5">
    <source>
        <dbReference type="ARBA" id="ARBA00022692"/>
    </source>
</evidence>
<evidence type="ECO:0000256" key="4">
    <source>
        <dbReference type="ARBA" id="ARBA00022614"/>
    </source>
</evidence>
<dbReference type="EMBL" id="JACMSC010000007">
    <property type="protein sequence ID" value="KAG6515155.1"/>
    <property type="molecule type" value="Genomic_DNA"/>
</dbReference>
<feature type="domain" description="Leucine-rich repeat-containing N-terminal plant-type" evidence="13">
    <location>
        <begin position="45"/>
        <end position="81"/>
    </location>
</feature>
<keyword evidence="8 11" id="KW-1133">Transmembrane helix</keyword>
<dbReference type="OrthoDB" id="1060944at2759"/>
<keyword evidence="9 11" id="KW-0472">Membrane</keyword>
<keyword evidence="7" id="KW-0677">Repeat</keyword>
<dbReference type="Pfam" id="PF00560">
    <property type="entry name" value="LRR_1"/>
    <property type="match status" value="12"/>
</dbReference>
<evidence type="ECO:0000256" key="8">
    <source>
        <dbReference type="ARBA" id="ARBA00022989"/>
    </source>
</evidence>
<accession>A0A8J5GW17</accession>
<dbReference type="InterPro" id="IPR003591">
    <property type="entry name" value="Leu-rich_rpt_typical-subtyp"/>
</dbReference>
<dbReference type="AlphaFoldDB" id="A0A8J5GW17"/>
<evidence type="ECO:0000256" key="1">
    <source>
        <dbReference type="ARBA" id="ARBA00004251"/>
    </source>
</evidence>
<dbReference type="InterPro" id="IPR055414">
    <property type="entry name" value="LRR_R13L4/SHOC2-like"/>
</dbReference>
<keyword evidence="4" id="KW-0433">Leucine-rich repeat</keyword>
<evidence type="ECO:0000256" key="3">
    <source>
        <dbReference type="ARBA" id="ARBA00022475"/>
    </source>
</evidence>
<dbReference type="GO" id="GO:0005886">
    <property type="term" value="C:plasma membrane"/>
    <property type="evidence" value="ECO:0007669"/>
    <property type="project" value="UniProtKB-SubCell"/>
</dbReference>
<evidence type="ECO:0000256" key="9">
    <source>
        <dbReference type="ARBA" id="ARBA00023136"/>
    </source>
</evidence>
<dbReference type="FunFam" id="3.80.10.10:FF:000095">
    <property type="entry name" value="LRR receptor-like serine/threonine-protein kinase GSO1"/>
    <property type="match status" value="2"/>
</dbReference>
<dbReference type="InterPro" id="IPR046956">
    <property type="entry name" value="RLP23-like"/>
</dbReference>
<comment type="caution">
    <text evidence="15">The sequence shown here is derived from an EMBL/GenBank/DDBJ whole genome shotgun (WGS) entry which is preliminary data.</text>
</comment>
<proteinExistence type="inferred from homology"/>
<organism evidence="15 16">
    <name type="scientific">Zingiber officinale</name>
    <name type="common">Ginger</name>
    <name type="synonym">Amomum zingiber</name>
    <dbReference type="NCBI Taxonomy" id="94328"/>
    <lineage>
        <taxon>Eukaryota</taxon>
        <taxon>Viridiplantae</taxon>
        <taxon>Streptophyta</taxon>
        <taxon>Embryophyta</taxon>
        <taxon>Tracheophyta</taxon>
        <taxon>Spermatophyta</taxon>
        <taxon>Magnoliopsida</taxon>
        <taxon>Liliopsida</taxon>
        <taxon>Zingiberales</taxon>
        <taxon>Zingiberaceae</taxon>
        <taxon>Zingiber</taxon>
    </lineage>
</organism>
<gene>
    <name evidence="15" type="ORF">ZIOFF_025540</name>
</gene>
<evidence type="ECO:0000259" key="13">
    <source>
        <dbReference type="Pfam" id="PF08263"/>
    </source>
</evidence>
<keyword evidence="5 11" id="KW-0812">Transmembrane</keyword>
<evidence type="ECO:0000256" key="10">
    <source>
        <dbReference type="ARBA" id="ARBA00023180"/>
    </source>
</evidence>
<evidence type="ECO:0000256" key="12">
    <source>
        <dbReference type="SAM" id="SignalP"/>
    </source>
</evidence>
<feature type="domain" description="Disease resistance R13L4/SHOC-2-like LRR" evidence="14">
    <location>
        <begin position="369"/>
        <end position="479"/>
    </location>
</feature>
<sequence>MAPMCYFRSISNSSKQAIVVLIALLLVRVCCDDHRREKVGNNCLETERRALLAIKSDMYDSADRFSSWIGHDCCKWIGVGCESSNGHVTSLDLHYPYEYDPLEEIIGVSKVNTFLAELKYLKYLDLSLNNFSAPVPNMIASLVHLEYLNVSNALFIGSVPPQLGNLSQLHSLDLGCCNSYSVLSSDDLSWLSHITSLKYLDMSCVNLYRASSWLHQINLVPTLQVLLLKSAMLPPVPSPLPAFNLTSIVVFDLFQYEWNISDSMMRWLSNASNLEQLDLSRRGLGTLDFMGLQVALGALHNLRKLVLFDNKLQGEISIIMKNVSKTLQHLDLSWNSLSGEISTMFWSLPRQLEFLSLEMNDIYGRFPRMLGNCTRLRHLSMRNTQITGDIPRKVGELVHLEYLDLSQNHITGEIPLNLGNLTNLVVLYLRGNDINGSIPESFGNFIHLEELDISKNNISGEIPKSFRELQNLLVLDLHANSINGQIPKMIGRIPTLWYLDASENHLTGEIPKTFGGLCNLSTLHLSINDLNGELTDLLDGLSNCPQGAMLSSLLIADNELSGVIPLNFGLLAHLEELDLSSNSMQGNITEAHFSRLMNLMHLNISFNSLNVALPNDWHAPFSAYIIDMSFCHMGGMFPSWIRSQTHLDTLYLSGVGLSGTIPLWFSNFISEVSLQNLDLSSNNLNGPLPSTLSPFTDLSNNLFEGPIPSTLANANYLQILTLSNNHIDGSFPAFLCNLTSLIVIDLSNNYLSGRLPQCKSVFLFFLQSLHLNNNSISGRFPSFLKTCDRLLTLDLSENKFSGEIPTWVGEHLQSLKFISLRSNFFTGIIPENIRHLTSLQVLDLSFNSLSGRIPPSVGNFSSMYAKRNYTYSNACNSNTIQCMNSGHPLSPKKMNSSRYSPNDKMIINAKGLTIEYTKILALVTSIDLSHNKLSGEIPKEMMNLLGLQFLSLSNNRLNGRIPENIGVLTELESLDLSMNNFIGVSPSTLSVLDFLSHLNLSYNNLSGRIPTGNQFSTFNDPSIYVGNKDLCGVPLSECPCDEACHQSLTPQVADEDREKLETLLKFVFIVMGFIVGFWAYFAIIILKKSIRDTLFQMMDKIYDWIYVKLSLKFAQLKSKWQK</sequence>
<evidence type="ECO:0000256" key="6">
    <source>
        <dbReference type="ARBA" id="ARBA00022729"/>
    </source>
</evidence>
<feature type="signal peptide" evidence="12">
    <location>
        <begin position="1"/>
        <end position="31"/>
    </location>
</feature>
<dbReference type="PANTHER" id="PTHR48063:SF112">
    <property type="entry name" value="RECEPTOR LIKE PROTEIN 30-LIKE"/>
    <property type="match status" value="1"/>
</dbReference>
<evidence type="ECO:0000313" key="16">
    <source>
        <dbReference type="Proteomes" id="UP000734854"/>
    </source>
</evidence>
<dbReference type="Pfam" id="PF23598">
    <property type="entry name" value="LRR_14"/>
    <property type="match status" value="1"/>
</dbReference>
<dbReference type="Pfam" id="PF08263">
    <property type="entry name" value="LRRNT_2"/>
    <property type="match status" value="1"/>
</dbReference>
<feature type="chain" id="PRO_5035265702" evidence="12">
    <location>
        <begin position="32"/>
        <end position="1122"/>
    </location>
</feature>
<dbReference type="FunFam" id="3.80.10.10:FF:000111">
    <property type="entry name" value="LRR receptor-like serine/threonine-protein kinase ERECTA"/>
    <property type="match status" value="1"/>
</dbReference>